<feature type="compositionally biased region" description="Basic and acidic residues" evidence="1">
    <location>
        <begin position="1"/>
        <end position="14"/>
    </location>
</feature>
<evidence type="ECO:0000313" key="3">
    <source>
        <dbReference type="Proteomes" id="UP000024329"/>
    </source>
</evidence>
<sequence length="83" mass="9025">MESVQHEPRKERVAPSEAPDDTAEGIRSLEAERRDPGPDLRASGGMGANPTQAQKGRADDRALREAGVQSGTQRDPIFPEEDE</sequence>
<dbReference type="RefSeq" id="WP_155986472.1">
    <property type="nucleotide sequence ID" value="NZ_CP017077.1"/>
</dbReference>
<proteinExistence type="predicted"/>
<organism evidence="2 3">
    <name type="scientific">Novosphingobium resinovorum</name>
    <dbReference type="NCBI Taxonomy" id="158500"/>
    <lineage>
        <taxon>Bacteria</taxon>
        <taxon>Pseudomonadati</taxon>
        <taxon>Pseudomonadota</taxon>
        <taxon>Alphaproteobacteria</taxon>
        <taxon>Sphingomonadales</taxon>
        <taxon>Sphingomonadaceae</taxon>
        <taxon>Novosphingobium</taxon>
    </lineage>
</organism>
<feature type="compositionally biased region" description="Basic and acidic residues" evidence="1">
    <location>
        <begin position="27"/>
        <end position="38"/>
    </location>
</feature>
<reference evidence="2 3" key="1">
    <citation type="submission" date="2014-03" db="EMBL/GenBank/DDBJ databases">
        <title>Whole genome sequence of Novosphingobium resinovorum KF1.</title>
        <authorList>
            <person name="Gan H.M."/>
            <person name="Gan H.Y."/>
            <person name="Chew T.H."/>
            <person name="Savka M.A."/>
        </authorList>
    </citation>
    <scope>NUCLEOTIDE SEQUENCE [LARGE SCALE GENOMIC DNA]</scope>
    <source>
        <strain evidence="2 3">KF1</strain>
    </source>
</reference>
<name>A0A031JGG6_9SPHN</name>
<dbReference type="AlphaFoldDB" id="A0A031JGG6"/>
<evidence type="ECO:0000256" key="1">
    <source>
        <dbReference type="SAM" id="MobiDB-lite"/>
    </source>
</evidence>
<dbReference type="EMBL" id="JFYZ01000055">
    <property type="protein sequence ID" value="EZP71820.1"/>
    <property type="molecule type" value="Genomic_DNA"/>
</dbReference>
<dbReference type="Proteomes" id="UP000024329">
    <property type="component" value="Unassembled WGS sequence"/>
</dbReference>
<feature type="region of interest" description="Disordered" evidence="1">
    <location>
        <begin position="1"/>
        <end position="83"/>
    </location>
</feature>
<comment type="caution">
    <text evidence="2">The sequence shown here is derived from an EMBL/GenBank/DDBJ whole genome shotgun (WGS) entry which is preliminary data.</text>
</comment>
<protein>
    <submittedName>
        <fullName evidence="2">Uncharacterized protein</fullName>
    </submittedName>
</protein>
<accession>A0A031JGG6</accession>
<evidence type="ECO:0000313" key="2">
    <source>
        <dbReference type="EMBL" id="EZP71820.1"/>
    </source>
</evidence>
<gene>
    <name evidence="2" type="ORF">BV97_05182</name>
</gene>